<dbReference type="InterPro" id="IPR011333">
    <property type="entry name" value="SKP1/BTB/POZ_sf"/>
</dbReference>
<feature type="region of interest" description="Disordered" evidence="1">
    <location>
        <begin position="200"/>
        <end position="247"/>
    </location>
</feature>
<evidence type="ECO:0000313" key="4">
    <source>
        <dbReference type="Proteomes" id="UP000298061"/>
    </source>
</evidence>
<feature type="compositionally biased region" description="Basic and acidic residues" evidence="1">
    <location>
        <begin position="220"/>
        <end position="229"/>
    </location>
</feature>
<reference evidence="3 4" key="1">
    <citation type="submission" date="2019-02" db="EMBL/GenBank/DDBJ databases">
        <title>Genome sequencing of the rare red list fungi Hericium alpestre (H. flagellum).</title>
        <authorList>
            <person name="Buettner E."/>
            <person name="Kellner H."/>
        </authorList>
    </citation>
    <scope>NUCLEOTIDE SEQUENCE [LARGE SCALE GENOMIC DNA]</scope>
    <source>
        <strain evidence="3 4">DSM 108284</strain>
    </source>
</reference>
<name>A0A4Y9ZZR4_9AGAM</name>
<evidence type="ECO:0000256" key="1">
    <source>
        <dbReference type="SAM" id="MobiDB-lite"/>
    </source>
</evidence>
<gene>
    <name evidence="3" type="ORF">EWM64_g5080</name>
</gene>
<dbReference type="SUPFAM" id="SSF54695">
    <property type="entry name" value="POZ domain"/>
    <property type="match status" value="1"/>
</dbReference>
<dbReference type="PROSITE" id="PS50097">
    <property type="entry name" value="BTB"/>
    <property type="match status" value="1"/>
</dbReference>
<dbReference type="Proteomes" id="UP000298061">
    <property type="component" value="Unassembled WGS sequence"/>
</dbReference>
<feature type="domain" description="BTB" evidence="2">
    <location>
        <begin position="41"/>
        <end position="115"/>
    </location>
</feature>
<organism evidence="3 4">
    <name type="scientific">Hericium alpestre</name>
    <dbReference type="NCBI Taxonomy" id="135208"/>
    <lineage>
        <taxon>Eukaryota</taxon>
        <taxon>Fungi</taxon>
        <taxon>Dikarya</taxon>
        <taxon>Basidiomycota</taxon>
        <taxon>Agaricomycotina</taxon>
        <taxon>Agaricomycetes</taxon>
        <taxon>Russulales</taxon>
        <taxon>Hericiaceae</taxon>
        <taxon>Hericium</taxon>
    </lineage>
</organism>
<feature type="compositionally biased region" description="Polar residues" evidence="1">
    <location>
        <begin position="15"/>
        <end position="25"/>
    </location>
</feature>
<accession>A0A4Y9ZZR4</accession>
<proteinExistence type="predicted"/>
<dbReference type="OrthoDB" id="3893071at2759"/>
<feature type="compositionally biased region" description="Basic residues" evidence="1">
    <location>
        <begin position="1"/>
        <end position="11"/>
    </location>
</feature>
<dbReference type="STRING" id="135208.A0A4Y9ZZR4"/>
<protein>
    <recommendedName>
        <fullName evidence="2">BTB domain-containing protein</fullName>
    </recommendedName>
</protein>
<dbReference type="InterPro" id="IPR000210">
    <property type="entry name" value="BTB/POZ_dom"/>
</dbReference>
<evidence type="ECO:0000313" key="3">
    <source>
        <dbReference type="EMBL" id="TFY78938.1"/>
    </source>
</evidence>
<feature type="region of interest" description="Disordered" evidence="1">
    <location>
        <begin position="1"/>
        <end position="28"/>
    </location>
</feature>
<evidence type="ECO:0000259" key="2">
    <source>
        <dbReference type="PROSITE" id="PS50097"/>
    </source>
</evidence>
<keyword evidence="4" id="KW-1185">Reference proteome</keyword>
<dbReference type="EMBL" id="SFCI01000588">
    <property type="protein sequence ID" value="TFY78938.1"/>
    <property type="molecule type" value="Genomic_DNA"/>
</dbReference>
<sequence>MSQSTRAKRRRQESEPGNGSSTSRGTEPAWTRHQDLWLDHGDIIAVCGSVGFRVSKCILALNSSVFREMFESLDPGESDVYEDQCVVCFPDKAEDMYHFLKAMHYKRYGRIQSEPPFSVLASILKLSTKYMVDDLRSDIIEALITIFPPHLESWNEKHLEKYILDADEMLAVELALQFDVPIILPAACYVAAFHSARDQQPGHERGLGLHPLDMRALPGRPHEGRHQDPGQKPLQPREPIPAQTRKEQVPVYMSVQRRLRRCVVQVRARAGDGKQVALAGVAGRVLALLVRAAT</sequence>
<dbReference type="AlphaFoldDB" id="A0A4Y9ZZR4"/>
<dbReference type="Gene3D" id="3.30.710.10">
    <property type="entry name" value="Potassium Channel Kv1.1, Chain A"/>
    <property type="match status" value="1"/>
</dbReference>
<comment type="caution">
    <text evidence="3">The sequence shown here is derived from an EMBL/GenBank/DDBJ whole genome shotgun (WGS) entry which is preliminary data.</text>
</comment>
<dbReference type="Pfam" id="PF00651">
    <property type="entry name" value="BTB"/>
    <property type="match status" value="1"/>
</dbReference>